<dbReference type="GO" id="GO:0003723">
    <property type="term" value="F:RNA binding"/>
    <property type="evidence" value="ECO:0007669"/>
    <property type="project" value="UniProtKB-KW"/>
</dbReference>
<dbReference type="PROSITE" id="PS01129">
    <property type="entry name" value="PSI_RLU"/>
    <property type="match status" value="1"/>
</dbReference>
<dbReference type="InterPro" id="IPR006145">
    <property type="entry name" value="PsdUridine_synth_RsuA/RluA"/>
</dbReference>
<dbReference type="InterPro" id="IPR002942">
    <property type="entry name" value="S4_RNA-bd"/>
</dbReference>
<keyword evidence="3 6" id="KW-0413">Isomerase</keyword>
<dbReference type="Proteomes" id="UP000282311">
    <property type="component" value="Unassembled WGS sequence"/>
</dbReference>
<name>A0A3B0BBU5_9BACL</name>
<dbReference type="OrthoDB" id="9807829at2"/>
<dbReference type="EMBL" id="RBAH01000030">
    <property type="protein sequence ID" value="RKN70633.1"/>
    <property type="molecule type" value="Genomic_DNA"/>
</dbReference>
<evidence type="ECO:0000256" key="3">
    <source>
        <dbReference type="ARBA" id="ARBA00023235"/>
    </source>
</evidence>
<comment type="similarity">
    <text evidence="2 6">Belongs to the pseudouridine synthase RluA family.</text>
</comment>
<evidence type="ECO:0000259" key="7">
    <source>
        <dbReference type="SMART" id="SM00363"/>
    </source>
</evidence>
<gene>
    <name evidence="8" type="ORF">D7M11_29765</name>
</gene>
<dbReference type="InterPro" id="IPR006225">
    <property type="entry name" value="PsdUridine_synth_RluC/D"/>
</dbReference>
<evidence type="ECO:0000313" key="8">
    <source>
        <dbReference type="EMBL" id="RKN70633.1"/>
    </source>
</evidence>
<protein>
    <recommendedName>
        <fullName evidence="6">Pseudouridine synthase</fullName>
        <ecNumber evidence="6">5.4.99.-</ecNumber>
    </recommendedName>
</protein>
<dbReference type="SUPFAM" id="SSF55120">
    <property type="entry name" value="Pseudouridine synthase"/>
    <property type="match status" value="1"/>
</dbReference>
<dbReference type="InterPro" id="IPR036986">
    <property type="entry name" value="S4_RNA-bd_sf"/>
</dbReference>
<dbReference type="Gene3D" id="3.10.290.10">
    <property type="entry name" value="RNA-binding S4 domain"/>
    <property type="match status" value="1"/>
</dbReference>
<organism evidence="8 9">
    <name type="scientific">Paenibacillus ginsengarvi</name>
    <dbReference type="NCBI Taxonomy" id="400777"/>
    <lineage>
        <taxon>Bacteria</taxon>
        <taxon>Bacillati</taxon>
        <taxon>Bacillota</taxon>
        <taxon>Bacilli</taxon>
        <taxon>Bacillales</taxon>
        <taxon>Paenibacillaceae</taxon>
        <taxon>Paenibacillus</taxon>
    </lineage>
</organism>
<evidence type="ECO:0000256" key="1">
    <source>
        <dbReference type="ARBA" id="ARBA00000073"/>
    </source>
</evidence>
<evidence type="ECO:0000256" key="6">
    <source>
        <dbReference type="RuleBase" id="RU362028"/>
    </source>
</evidence>
<dbReference type="RefSeq" id="WP_120750919.1">
    <property type="nucleotide sequence ID" value="NZ_RBAH01000030.1"/>
</dbReference>
<accession>A0A3B0BBU5</accession>
<dbReference type="PANTHER" id="PTHR21600:SF83">
    <property type="entry name" value="PSEUDOURIDYLATE SYNTHASE RPUSD4, MITOCHONDRIAL"/>
    <property type="match status" value="1"/>
</dbReference>
<dbReference type="InterPro" id="IPR006224">
    <property type="entry name" value="PsdUridine_synth_RluA-like_CS"/>
</dbReference>
<evidence type="ECO:0000256" key="5">
    <source>
        <dbReference type="PROSITE-ProRule" id="PRU00182"/>
    </source>
</evidence>
<dbReference type="AlphaFoldDB" id="A0A3B0BBU5"/>
<dbReference type="InterPro" id="IPR020103">
    <property type="entry name" value="PsdUridine_synth_cat_dom_sf"/>
</dbReference>
<dbReference type="Pfam" id="PF00849">
    <property type="entry name" value="PseudoU_synth_2"/>
    <property type="match status" value="1"/>
</dbReference>
<comment type="function">
    <text evidence="6">Responsible for synthesis of pseudouridine from uracil.</text>
</comment>
<comment type="catalytic activity">
    <reaction evidence="1 6">
        <text>a uridine in RNA = a pseudouridine in RNA</text>
        <dbReference type="Rhea" id="RHEA:48348"/>
        <dbReference type="Rhea" id="RHEA-COMP:12068"/>
        <dbReference type="Rhea" id="RHEA-COMP:12069"/>
        <dbReference type="ChEBI" id="CHEBI:65314"/>
        <dbReference type="ChEBI" id="CHEBI:65315"/>
    </reaction>
</comment>
<dbReference type="GO" id="GO:0000455">
    <property type="term" value="P:enzyme-directed rRNA pseudouridine synthesis"/>
    <property type="evidence" value="ECO:0007669"/>
    <property type="project" value="UniProtKB-ARBA"/>
</dbReference>
<feature type="active site" evidence="4">
    <location>
        <position position="148"/>
    </location>
</feature>
<evidence type="ECO:0000256" key="2">
    <source>
        <dbReference type="ARBA" id="ARBA00010876"/>
    </source>
</evidence>
<keyword evidence="9" id="KW-1185">Reference proteome</keyword>
<comment type="caution">
    <text evidence="8">The sequence shown here is derived from an EMBL/GenBank/DDBJ whole genome shotgun (WGS) entry which is preliminary data.</text>
</comment>
<proteinExistence type="inferred from homology"/>
<keyword evidence="5" id="KW-0694">RNA-binding</keyword>
<dbReference type="PANTHER" id="PTHR21600">
    <property type="entry name" value="MITOCHONDRIAL RNA PSEUDOURIDINE SYNTHASE"/>
    <property type="match status" value="1"/>
</dbReference>
<evidence type="ECO:0000256" key="4">
    <source>
        <dbReference type="PIRSR" id="PIRSR606225-1"/>
    </source>
</evidence>
<dbReference type="SUPFAM" id="SSF55174">
    <property type="entry name" value="Alpha-L RNA-binding motif"/>
    <property type="match status" value="1"/>
</dbReference>
<dbReference type="InterPro" id="IPR050188">
    <property type="entry name" value="RluA_PseudoU_synthase"/>
</dbReference>
<dbReference type="PROSITE" id="PS50889">
    <property type="entry name" value="S4"/>
    <property type="match status" value="1"/>
</dbReference>
<dbReference type="SMART" id="SM00363">
    <property type="entry name" value="S4"/>
    <property type="match status" value="1"/>
</dbReference>
<dbReference type="Pfam" id="PF01479">
    <property type="entry name" value="S4"/>
    <property type="match status" value="1"/>
</dbReference>
<dbReference type="Gene3D" id="3.30.2350.10">
    <property type="entry name" value="Pseudouridine synthase"/>
    <property type="match status" value="1"/>
</dbReference>
<dbReference type="EC" id="5.4.99.-" evidence="6"/>
<dbReference type="CDD" id="cd02869">
    <property type="entry name" value="PseudoU_synth_RluA_like"/>
    <property type="match status" value="1"/>
</dbReference>
<sequence length="325" mass="36236">MITRIVTPSESGKRLHRYIRNMMPNYPLGQIYKMIDQGKVKVNGKRKKDSYELAAGDELTIFIEDDKFADASIGSDNKKVKFAGVVSNIDVVYEDNELLVVNKPAGLLTHPDQTEQKETLITRVHAYLHKKGELDSHMFLPASANRLDRNTSGLVLVGKTAGMLHQLNQWIQKRELDKFYVTIVEGALTHGGTVDAKLIRDERGNRTRVVKEGAGTTASERTADEKEATTRYKPLQAGKGYTLIEVELISGRTHQIRTHLQSIGHPLLGDVKYGGKPFEKVNHQLLHAWKISLPDGRVFTAPLPALFRATLKKAGISFALTSEAE</sequence>
<dbReference type="NCBIfam" id="TIGR00005">
    <property type="entry name" value="rluA_subfam"/>
    <property type="match status" value="1"/>
</dbReference>
<feature type="domain" description="RNA-binding S4" evidence="7">
    <location>
        <begin position="13"/>
        <end position="74"/>
    </location>
</feature>
<evidence type="ECO:0000313" key="9">
    <source>
        <dbReference type="Proteomes" id="UP000282311"/>
    </source>
</evidence>
<dbReference type="GO" id="GO:0120159">
    <property type="term" value="F:rRNA pseudouridine synthase activity"/>
    <property type="evidence" value="ECO:0007669"/>
    <property type="project" value="UniProtKB-ARBA"/>
</dbReference>
<dbReference type="CDD" id="cd00165">
    <property type="entry name" value="S4"/>
    <property type="match status" value="1"/>
</dbReference>
<reference evidence="8 9" key="1">
    <citation type="journal article" date="2007" name="Int. J. Syst. Evol. Microbiol.">
        <title>Paenibacillus ginsengarvi sp. nov., isolated from soil from ginseng cultivation.</title>
        <authorList>
            <person name="Yoon M.H."/>
            <person name="Ten L.N."/>
            <person name="Im W.T."/>
        </authorList>
    </citation>
    <scope>NUCLEOTIDE SEQUENCE [LARGE SCALE GENOMIC DNA]</scope>
    <source>
        <strain evidence="8 9">KCTC 13059</strain>
    </source>
</reference>